<gene>
    <name evidence="1" type="ORF">OJF2_75010</name>
</gene>
<dbReference type="OrthoDB" id="513782at2"/>
<dbReference type="Proteomes" id="UP000324233">
    <property type="component" value="Chromosome"/>
</dbReference>
<protein>
    <recommendedName>
        <fullName evidence="3">PAS domain-containing protein</fullName>
    </recommendedName>
</protein>
<sequence length="818" mass="88668">MKNDPALFAGLNEAILSVFAVEGDVDNLAYAAGLQREWVEFKTTSAQLELALNRFLQRVEAKRALVGFIDAALKKSGGAPEFQAIADHYVRPAREPLEALGAKLEDLEKVLFGDVGLPAVAAWADRLLAMSRAVCLIRPDPGSTQAAGTGFLVGPDLVLTSWGAAAPFWGKDDLAARASVEFDGEAAAGGAAPPCRLKPEWALPSSPAGESAFALLRLDRRAAEDPVGGKTRDYLKLSERSVGDLADLLAKGEAVLFLLHGQARSSRLRLAQSPRPDGGRFFRYEADAADGSAGAPCFSQTLEVIGLNGDGGASPDRGILASAVGPSIRDAVRRSQVPGPAAAIAPLQTPTAAPARKRALFIQPAARGLMARARADAIWAELITPAFEDTDYEPARSNDVKDGDDLEPLVSPLSVDPLVVADLGGPPWDPRVMMEVGFRIANAKPLILIADANGAGTAYPGMLEDLGVIRIDPDDIAASLPHLRSKIAEYRPGTADFWSSQYPYVDFQMPLDDPSQAVYIHANDAAARLYGLDRADDLVGKRVDEYDDRLYQFMPEPQRAEFVDEQVLLLGTILWPQKLQTGKSNGAVNASVRIPLWLANHAKPEFQGKIYLPLLVQHKIQKSRGVVLMRSVFVDISSWAAPGLSSRSTSTVLSLPEIFRHVRDYQFDVFLPCDADEADYVRHIRDTIEDLNCTVWFKGGGAEDPSLKADEVARSLCGARMAAIPISRRGLGRWEQRPGVRDALKSYLNASYPHLFLILPDVPDPDGWKALLPADYAGLVADSLFLPLQKLEGSINPVPVSVFVERIVRELFKVFRQQ</sequence>
<evidence type="ECO:0000313" key="1">
    <source>
        <dbReference type="EMBL" id="QEH38891.1"/>
    </source>
</evidence>
<dbReference type="KEGG" id="agv:OJF2_75010"/>
<dbReference type="SUPFAM" id="SSF50494">
    <property type="entry name" value="Trypsin-like serine proteases"/>
    <property type="match status" value="1"/>
</dbReference>
<evidence type="ECO:0000313" key="2">
    <source>
        <dbReference type="Proteomes" id="UP000324233"/>
    </source>
</evidence>
<dbReference type="AlphaFoldDB" id="A0A5B9WFX3"/>
<reference evidence="1 2" key="1">
    <citation type="submission" date="2019-08" db="EMBL/GenBank/DDBJ databases">
        <title>Deep-cultivation of Planctomycetes and their phenomic and genomic characterization uncovers novel biology.</title>
        <authorList>
            <person name="Wiegand S."/>
            <person name="Jogler M."/>
            <person name="Boedeker C."/>
            <person name="Pinto D."/>
            <person name="Vollmers J."/>
            <person name="Rivas-Marin E."/>
            <person name="Kohn T."/>
            <person name="Peeters S.H."/>
            <person name="Heuer A."/>
            <person name="Rast P."/>
            <person name="Oberbeckmann S."/>
            <person name="Bunk B."/>
            <person name="Jeske O."/>
            <person name="Meyerdierks A."/>
            <person name="Storesund J.E."/>
            <person name="Kallscheuer N."/>
            <person name="Luecker S."/>
            <person name="Lage O.M."/>
            <person name="Pohl T."/>
            <person name="Merkel B.J."/>
            <person name="Hornburger P."/>
            <person name="Mueller R.-W."/>
            <person name="Bruemmer F."/>
            <person name="Labrenz M."/>
            <person name="Spormann A.M."/>
            <person name="Op den Camp H."/>
            <person name="Overmann J."/>
            <person name="Amann R."/>
            <person name="Jetten M.S.M."/>
            <person name="Mascher T."/>
            <person name="Medema M.H."/>
            <person name="Devos D.P."/>
            <person name="Kaster A.-K."/>
            <person name="Ovreas L."/>
            <person name="Rohde M."/>
            <person name="Galperin M.Y."/>
            <person name="Jogler C."/>
        </authorList>
    </citation>
    <scope>NUCLEOTIDE SEQUENCE [LARGE SCALE GENOMIC DNA]</scope>
    <source>
        <strain evidence="1 2">OJF2</strain>
    </source>
</reference>
<organism evidence="1 2">
    <name type="scientific">Aquisphaera giovannonii</name>
    <dbReference type="NCBI Taxonomy" id="406548"/>
    <lineage>
        <taxon>Bacteria</taxon>
        <taxon>Pseudomonadati</taxon>
        <taxon>Planctomycetota</taxon>
        <taxon>Planctomycetia</taxon>
        <taxon>Isosphaerales</taxon>
        <taxon>Isosphaeraceae</taxon>
        <taxon>Aquisphaera</taxon>
    </lineage>
</organism>
<accession>A0A5B9WFX3</accession>
<keyword evidence="2" id="KW-1185">Reference proteome</keyword>
<name>A0A5B9WFX3_9BACT</name>
<evidence type="ECO:0008006" key="3">
    <source>
        <dbReference type="Google" id="ProtNLM"/>
    </source>
</evidence>
<dbReference type="EMBL" id="CP042997">
    <property type="protein sequence ID" value="QEH38891.1"/>
    <property type="molecule type" value="Genomic_DNA"/>
</dbReference>
<dbReference type="InterPro" id="IPR009003">
    <property type="entry name" value="Peptidase_S1_PA"/>
</dbReference>
<proteinExistence type="predicted"/>
<dbReference type="RefSeq" id="WP_148598275.1">
    <property type="nucleotide sequence ID" value="NZ_CP042997.1"/>
</dbReference>